<dbReference type="GeneID" id="18885645"/>
<dbReference type="HOGENOM" id="CLU_003703_13_0_1"/>
<accession>R7S526</accession>
<dbReference type="OMA" id="HERREWA"/>
<dbReference type="RefSeq" id="XP_007388201.1">
    <property type="nucleotide sequence ID" value="XM_007388139.1"/>
</dbReference>
<dbReference type="Pfam" id="PF18758">
    <property type="entry name" value="KDZ"/>
    <property type="match status" value="1"/>
</dbReference>
<evidence type="ECO:0000313" key="3">
    <source>
        <dbReference type="Proteomes" id="UP000054196"/>
    </source>
</evidence>
<dbReference type="Proteomes" id="UP000054196">
    <property type="component" value="Unassembled WGS sequence"/>
</dbReference>
<feature type="domain" description="CxC2-like cysteine cluster KDZ transposase-associated" evidence="1">
    <location>
        <begin position="82"/>
        <end position="187"/>
    </location>
</feature>
<dbReference type="KEGG" id="psq:PUNSTDRAFT_76368"/>
<dbReference type="AlphaFoldDB" id="R7S526"/>
<organism evidence="2 3">
    <name type="scientific">Punctularia strigosozonata (strain HHB-11173)</name>
    <name type="common">White-rot fungus</name>
    <dbReference type="NCBI Taxonomy" id="741275"/>
    <lineage>
        <taxon>Eukaryota</taxon>
        <taxon>Fungi</taxon>
        <taxon>Dikarya</taxon>
        <taxon>Basidiomycota</taxon>
        <taxon>Agaricomycotina</taxon>
        <taxon>Agaricomycetes</taxon>
        <taxon>Corticiales</taxon>
        <taxon>Punctulariaceae</taxon>
        <taxon>Punctularia</taxon>
    </lineage>
</organism>
<dbReference type="PANTHER" id="PTHR33096:SF1">
    <property type="entry name" value="CXC1-LIKE CYSTEINE CLUSTER ASSOCIATED WITH KDZ TRANSPOSASES DOMAIN-CONTAINING PROTEIN"/>
    <property type="match status" value="1"/>
</dbReference>
<dbReference type="Pfam" id="PF18803">
    <property type="entry name" value="CxC2"/>
    <property type="match status" value="1"/>
</dbReference>
<gene>
    <name evidence="2" type="ORF">PUNSTDRAFT_76368</name>
</gene>
<evidence type="ECO:0000259" key="1">
    <source>
        <dbReference type="Pfam" id="PF18803"/>
    </source>
</evidence>
<keyword evidence="3" id="KW-1185">Reference proteome</keyword>
<evidence type="ECO:0000313" key="2">
    <source>
        <dbReference type="EMBL" id="EIN04406.1"/>
    </source>
</evidence>
<dbReference type="PANTHER" id="PTHR33096">
    <property type="entry name" value="CXC2 DOMAIN-CONTAINING PROTEIN"/>
    <property type="match status" value="1"/>
</dbReference>
<protein>
    <recommendedName>
        <fullName evidence="1">CxC2-like cysteine cluster KDZ transposase-associated domain-containing protein</fullName>
    </recommendedName>
</protein>
<sequence>MRLWLPLRAKYLDALICQDALPTDVPVACVLCHAKQNAGTYKCTDCFRERLLCAACMVRTHERLPLHHVQAWKDGHFSNTSLRSLGLAVQLGHNEGDSCVQSERPSKDFVVFDSDGYHHVDVRFCGCSHRSHQEQLLEVGWYPASTRRPSTAFTFRFLDTFHRLTLQGKITLHDYYTSVVQRTNSAGLIPPIYRYHEACLVTRQWAMLMMFKRAGRAHDPQGAEATPKGGLALRCPACPIPEVNLPENWDSMPEEQRWKYSSFIALDACFRLKLKDREIDDPELCSGLAYFVNEDEYQDHLRETADEPEEPSSSCDTNFNAITQLNTKNSGDKYAVSGVVAAKCGRHALILPNGVADLKKGERYVSTDWVFWSSLLAIGMTLVVLSYDIACKWSLHLKDRVKPFSSTFGNVVNATIRFFIPSLHIIAHGPKCRCTFSFSFNRWVGRTHGETIEQEWAHIGAVATSTREMGPGARHATLDDHWHFWNFRKIVAMGSSFRVALKKTLAERDLHRRILDEKAECQSPEKIAEWEAVVNAWEKDHSKENPFEDGDDTLTFSEVRLKLAQEESRTARDGALHETTGATLIRNLLVLEEKQRHLLADMKAATKSRTTGDVQAALQERRMALRRSLQQAYSVQDVYMPAAIEQREKVLHAAELEDKVLEPERMPIVLPSTLSEEERVNGCLRHVVAQEAALREAKADDYLLCLRRHRRAWVALLRRYKVNQGPRSGVYNTRNRSVLSSLQRKIDRAVEGYRISYHALKKLHPNGDWSRRLRPLLDSDITGPGIEPDSGVSHRHYVESWIWRVRPKHGIAGRELNEEEAADEHERREWARQYARFKRCEEEVVLLEEEMRRVLVTFNWKALWWESQIGRRTVEDSRLMRGLSAYARHQAAIQRGMIAACATQWKPVLTGANLGGDWINKWPTLPVCLASISLLLFIHSM</sequence>
<dbReference type="OrthoDB" id="3192989at2759"/>
<proteinExistence type="predicted"/>
<dbReference type="InterPro" id="IPR040521">
    <property type="entry name" value="KDZ"/>
</dbReference>
<dbReference type="eggNOG" id="ENOG502SJXV">
    <property type="taxonomic scope" value="Eukaryota"/>
</dbReference>
<dbReference type="EMBL" id="JH687554">
    <property type="protein sequence ID" value="EIN04406.1"/>
    <property type="molecule type" value="Genomic_DNA"/>
</dbReference>
<name>R7S526_PUNST</name>
<reference evidence="3" key="1">
    <citation type="journal article" date="2012" name="Science">
        <title>The Paleozoic origin of enzymatic lignin decomposition reconstructed from 31 fungal genomes.</title>
        <authorList>
            <person name="Floudas D."/>
            <person name="Binder M."/>
            <person name="Riley R."/>
            <person name="Barry K."/>
            <person name="Blanchette R.A."/>
            <person name="Henrissat B."/>
            <person name="Martinez A.T."/>
            <person name="Otillar R."/>
            <person name="Spatafora J.W."/>
            <person name="Yadav J.S."/>
            <person name="Aerts A."/>
            <person name="Benoit I."/>
            <person name="Boyd A."/>
            <person name="Carlson A."/>
            <person name="Copeland A."/>
            <person name="Coutinho P.M."/>
            <person name="de Vries R.P."/>
            <person name="Ferreira P."/>
            <person name="Findley K."/>
            <person name="Foster B."/>
            <person name="Gaskell J."/>
            <person name="Glotzer D."/>
            <person name="Gorecki P."/>
            <person name="Heitman J."/>
            <person name="Hesse C."/>
            <person name="Hori C."/>
            <person name="Igarashi K."/>
            <person name="Jurgens J.A."/>
            <person name="Kallen N."/>
            <person name="Kersten P."/>
            <person name="Kohler A."/>
            <person name="Kuees U."/>
            <person name="Kumar T.K.A."/>
            <person name="Kuo A."/>
            <person name="LaButti K."/>
            <person name="Larrondo L.F."/>
            <person name="Lindquist E."/>
            <person name="Ling A."/>
            <person name="Lombard V."/>
            <person name="Lucas S."/>
            <person name="Lundell T."/>
            <person name="Martin R."/>
            <person name="McLaughlin D.J."/>
            <person name="Morgenstern I."/>
            <person name="Morin E."/>
            <person name="Murat C."/>
            <person name="Nagy L.G."/>
            <person name="Nolan M."/>
            <person name="Ohm R.A."/>
            <person name="Patyshakuliyeva A."/>
            <person name="Rokas A."/>
            <person name="Ruiz-Duenas F.J."/>
            <person name="Sabat G."/>
            <person name="Salamov A."/>
            <person name="Samejima M."/>
            <person name="Schmutz J."/>
            <person name="Slot J.C."/>
            <person name="St John F."/>
            <person name="Stenlid J."/>
            <person name="Sun H."/>
            <person name="Sun S."/>
            <person name="Syed K."/>
            <person name="Tsang A."/>
            <person name="Wiebenga A."/>
            <person name="Young D."/>
            <person name="Pisabarro A."/>
            <person name="Eastwood D.C."/>
            <person name="Martin F."/>
            <person name="Cullen D."/>
            <person name="Grigoriev I.V."/>
            <person name="Hibbett D.S."/>
        </authorList>
    </citation>
    <scope>NUCLEOTIDE SEQUENCE [LARGE SCALE GENOMIC DNA]</scope>
    <source>
        <strain evidence="3">HHB-11173 SS5</strain>
    </source>
</reference>
<dbReference type="InterPro" id="IPR041457">
    <property type="entry name" value="CxC2_KDZ-assoc"/>
</dbReference>